<accession>A0A839ZAJ6</accession>
<protein>
    <submittedName>
        <fullName evidence="2">Xanthosine utilization system XapX-like protein</fullName>
    </submittedName>
</protein>
<evidence type="ECO:0000256" key="1">
    <source>
        <dbReference type="SAM" id="Phobius"/>
    </source>
</evidence>
<sequence length="62" mass="6355">MFLALALLTLIAGLLLMVIGGTLVVHMPAPRRWMVASFVALDGGLLAGSLLALPFALPLGLG</sequence>
<keyword evidence="1" id="KW-0472">Membrane</keyword>
<keyword evidence="1" id="KW-0812">Transmembrane</keyword>
<evidence type="ECO:0000313" key="2">
    <source>
        <dbReference type="EMBL" id="MBB3771718.1"/>
    </source>
</evidence>
<keyword evidence="1" id="KW-1133">Transmembrane helix</keyword>
<proteinExistence type="predicted"/>
<evidence type="ECO:0000313" key="3">
    <source>
        <dbReference type="Proteomes" id="UP000533469"/>
    </source>
</evidence>
<reference evidence="2 3" key="1">
    <citation type="submission" date="2020-08" db="EMBL/GenBank/DDBJ databases">
        <title>Genomic Encyclopedia of Type Strains, Phase IV (KMG-IV): sequencing the most valuable type-strain genomes for metagenomic binning, comparative biology and taxonomic classification.</title>
        <authorList>
            <person name="Goeker M."/>
        </authorList>
    </citation>
    <scope>NUCLEOTIDE SEQUENCE [LARGE SCALE GENOMIC DNA]</scope>
    <source>
        <strain evidence="2 3">DSM 5895</strain>
    </source>
</reference>
<name>A0A839ZAJ6_9HYPH</name>
<dbReference type="AlphaFoldDB" id="A0A839ZAJ6"/>
<organism evidence="2 3">
    <name type="scientific">Ancylobacter tetraedralis</name>
    <dbReference type="NCBI Taxonomy" id="217068"/>
    <lineage>
        <taxon>Bacteria</taxon>
        <taxon>Pseudomonadati</taxon>
        <taxon>Pseudomonadota</taxon>
        <taxon>Alphaproteobacteria</taxon>
        <taxon>Hyphomicrobiales</taxon>
        <taxon>Xanthobacteraceae</taxon>
        <taxon>Ancylobacter</taxon>
    </lineage>
</organism>
<keyword evidence="3" id="KW-1185">Reference proteome</keyword>
<dbReference type="Proteomes" id="UP000533469">
    <property type="component" value="Unassembled WGS sequence"/>
</dbReference>
<dbReference type="RefSeq" id="WP_183189904.1">
    <property type="nucleotide sequence ID" value="NZ_JACICD010000004.1"/>
</dbReference>
<gene>
    <name evidence="2" type="ORF">FHS55_002327</name>
</gene>
<dbReference type="EMBL" id="JACICD010000004">
    <property type="protein sequence ID" value="MBB3771718.1"/>
    <property type="molecule type" value="Genomic_DNA"/>
</dbReference>
<feature type="transmembrane region" description="Helical" evidence="1">
    <location>
        <begin position="36"/>
        <end position="57"/>
    </location>
</feature>
<comment type="caution">
    <text evidence="2">The sequence shown here is derived from an EMBL/GenBank/DDBJ whole genome shotgun (WGS) entry which is preliminary data.</text>
</comment>